<dbReference type="EMBL" id="SDMR01000010">
    <property type="protein sequence ID" value="TBT94731.1"/>
    <property type="molecule type" value="Genomic_DNA"/>
</dbReference>
<evidence type="ECO:0000313" key="2">
    <source>
        <dbReference type="EMBL" id="TBT94731.1"/>
    </source>
</evidence>
<dbReference type="AlphaFoldDB" id="A0A4V2JT33"/>
<keyword evidence="1" id="KW-0812">Transmembrane</keyword>
<keyword evidence="1" id="KW-1133">Transmembrane helix</keyword>
<gene>
    <name evidence="2" type="ORF">ET996_09030</name>
</gene>
<dbReference type="Proteomes" id="UP000291933">
    <property type="component" value="Unassembled WGS sequence"/>
</dbReference>
<evidence type="ECO:0000256" key="1">
    <source>
        <dbReference type="SAM" id="Phobius"/>
    </source>
</evidence>
<accession>A0A4V2JT33</accession>
<sequence length="137" mass="15011">MGVYAGPTLIIIPGLVTMLWAILAIRKVTAAKRWTIVAGTIIGRDRDAHGPIDVVEYPLPEGGTRRLHPEPHGQYVSGRPLGTQVTVWRDPQDALEAVLELPRLERFAGQFVVGVLGAFFFFGGLIWAGLIWALVSR</sequence>
<keyword evidence="3" id="KW-1185">Reference proteome</keyword>
<name>A0A4V2JT33_PROTD</name>
<feature type="transmembrane region" description="Helical" evidence="1">
    <location>
        <begin position="111"/>
        <end position="135"/>
    </location>
</feature>
<protein>
    <submittedName>
        <fullName evidence="2">DUF3592 domain-containing protein</fullName>
    </submittedName>
</protein>
<evidence type="ECO:0000313" key="3">
    <source>
        <dbReference type="Proteomes" id="UP000291933"/>
    </source>
</evidence>
<proteinExistence type="predicted"/>
<feature type="transmembrane region" description="Helical" evidence="1">
    <location>
        <begin position="6"/>
        <end position="25"/>
    </location>
</feature>
<reference evidence="2 3" key="1">
    <citation type="submission" date="2019-01" db="EMBL/GenBank/DDBJ databases">
        <title>Lactibacter flavus gen. nov., sp. nov., a novel bacterium of the family Propionibacteriaceae isolated from raw milk and dairy products.</title>
        <authorList>
            <person name="Huptas C."/>
            <person name="Wenning M."/>
            <person name="Breitenwieser F."/>
            <person name="Doll E."/>
            <person name="Von Neubeck M."/>
            <person name="Busse H.-J."/>
            <person name="Scherer S."/>
        </authorList>
    </citation>
    <scope>NUCLEOTIDE SEQUENCE [LARGE SCALE GENOMIC DNA]</scope>
    <source>
        <strain evidence="3">DSM 22130 / JCM 15804 / WR061</strain>
    </source>
</reference>
<comment type="caution">
    <text evidence="2">The sequence shown here is derived from an EMBL/GenBank/DDBJ whole genome shotgun (WGS) entry which is preliminary data.</text>
</comment>
<dbReference type="RefSeq" id="WP_131172236.1">
    <property type="nucleotide sequence ID" value="NZ_FXTL01000010.1"/>
</dbReference>
<organism evidence="2 3">
    <name type="scientific">Propioniciclava tarda</name>
    <dbReference type="NCBI Taxonomy" id="433330"/>
    <lineage>
        <taxon>Bacteria</taxon>
        <taxon>Bacillati</taxon>
        <taxon>Actinomycetota</taxon>
        <taxon>Actinomycetes</taxon>
        <taxon>Propionibacteriales</taxon>
        <taxon>Propionibacteriaceae</taxon>
        <taxon>Propioniciclava</taxon>
    </lineage>
</organism>
<keyword evidence="1" id="KW-0472">Membrane</keyword>